<keyword evidence="3" id="KW-1185">Reference proteome</keyword>
<proteinExistence type="predicted"/>
<dbReference type="AlphaFoldDB" id="A0A2S4UDA4"/>
<reference evidence="2" key="1">
    <citation type="submission" date="2017-12" db="EMBL/GenBank/DDBJ databases">
        <title>Gene loss provides genomic basis for host adaptation in cereal stripe rust fungi.</title>
        <authorList>
            <person name="Xia C."/>
        </authorList>
    </citation>
    <scope>NUCLEOTIDE SEQUENCE [LARGE SCALE GENOMIC DNA]</scope>
    <source>
        <strain evidence="2">93-210</strain>
    </source>
</reference>
<evidence type="ECO:0000259" key="1">
    <source>
        <dbReference type="PROSITE" id="PS51388"/>
    </source>
</evidence>
<dbReference type="GO" id="GO:0003924">
    <property type="term" value="F:GTPase activity"/>
    <property type="evidence" value="ECO:0007669"/>
    <property type="project" value="InterPro"/>
</dbReference>
<comment type="caution">
    <text evidence="2">The sequence shown here is derived from an EMBL/GenBank/DDBJ whole genome shotgun (WGS) entry which is preliminary data.</text>
</comment>
<dbReference type="InterPro" id="IPR003130">
    <property type="entry name" value="GED"/>
</dbReference>
<evidence type="ECO:0000313" key="2">
    <source>
        <dbReference type="EMBL" id="POV95144.1"/>
    </source>
</evidence>
<gene>
    <name evidence="2" type="ORF">PSTT_16434</name>
</gene>
<evidence type="ECO:0000313" key="3">
    <source>
        <dbReference type="Proteomes" id="UP000239156"/>
    </source>
</evidence>
<dbReference type="SMART" id="SM00302">
    <property type="entry name" value="GED"/>
    <property type="match status" value="1"/>
</dbReference>
<name>A0A2S4UDA4_9BASI</name>
<dbReference type="Gene3D" id="1.20.120.1240">
    <property type="entry name" value="Dynamin, middle domain"/>
    <property type="match status" value="1"/>
</dbReference>
<dbReference type="VEuPathDB" id="FungiDB:PSHT_09525"/>
<dbReference type="Pfam" id="PF02212">
    <property type="entry name" value="GED"/>
    <property type="match status" value="1"/>
</dbReference>
<dbReference type="InterPro" id="IPR020850">
    <property type="entry name" value="GED_dom"/>
</dbReference>
<dbReference type="PROSITE" id="PS51388">
    <property type="entry name" value="GED"/>
    <property type="match status" value="1"/>
</dbReference>
<organism evidence="2 3">
    <name type="scientific">Puccinia striiformis</name>
    <dbReference type="NCBI Taxonomy" id="27350"/>
    <lineage>
        <taxon>Eukaryota</taxon>
        <taxon>Fungi</taxon>
        <taxon>Dikarya</taxon>
        <taxon>Basidiomycota</taxon>
        <taxon>Pucciniomycotina</taxon>
        <taxon>Pucciniomycetes</taxon>
        <taxon>Pucciniales</taxon>
        <taxon>Pucciniaceae</taxon>
        <taxon>Puccinia</taxon>
    </lineage>
</organism>
<feature type="domain" description="GED" evidence="1">
    <location>
        <begin position="1"/>
        <end position="76"/>
    </location>
</feature>
<protein>
    <recommendedName>
        <fullName evidence="1">GED domain-containing protein</fullName>
    </recommendedName>
</protein>
<dbReference type="Proteomes" id="UP000239156">
    <property type="component" value="Unassembled WGS sequence"/>
</dbReference>
<dbReference type="VEuPathDB" id="FungiDB:PSTT_16434"/>
<dbReference type="EMBL" id="PKSL01000362">
    <property type="protein sequence ID" value="POV95144.1"/>
    <property type="molecule type" value="Genomic_DNA"/>
</dbReference>
<accession>A0A2S4UDA4</accession>
<dbReference type="GO" id="GO:0005525">
    <property type="term" value="F:GTP binding"/>
    <property type="evidence" value="ECO:0007669"/>
    <property type="project" value="InterPro"/>
</dbReference>
<sequence>MPFSLSLLSKKRIAVMHLLVNHVREGVQNRLVSSLYREDLFEGLLMEDEGLRTERERVKALLDAYKEAFKTLSEVL</sequence>